<evidence type="ECO:0000313" key="1">
    <source>
        <dbReference type="EMBL" id="MDX8471926.1"/>
    </source>
</evidence>
<keyword evidence="2" id="KW-1185">Reference proteome</keyword>
<dbReference type="SUPFAM" id="SSF50156">
    <property type="entry name" value="PDZ domain-like"/>
    <property type="match status" value="1"/>
</dbReference>
<protein>
    <recommendedName>
        <fullName evidence="3">PDZ domain-containing protein</fullName>
    </recommendedName>
</protein>
<dbReference type="Proteomes" id="UP001271780">
    <property type="component" value="Unassembled WGS sequence"/>
</dbReference>
<dbReference type="Gene3D" id="2.30.42.10">
    <property type="match status" value="1"/>
</dbReference>
<organism evidence="1 2">
    <name type="scientific">Mesorhizobium dulcispinae</name>
    <dbReference type="NCBI Taxonomy" id="3072316"/>
    <lineage>
        <taxon>Bacteria</taxon>
        <taxon>Pseudomonadati</taxon>
        <taxon>Pseudomonadota</taxon>
        <taxon>Alphaproteobacteria</taxon>
        <taxon>Hyphomicrobiales</taxon>
        <taxon>Phyllobacteriaceae</taxon>
        <taxon>Mesorhizobium</taxon>
    </lineage>
</organism>
<proteinExistence type="predicted"/>
<gene>
    <name evidence="1" type="ORF">RFM27_07580</name>
</gene>
<evidence type="ECO:0000313" key="2">
    <source>
        <dbReference type="Proteomes" id="UP001271780"/>
    </source>
</evidence>
<evidence type="ECO:0008006" key="3">
    <source>
        <dbReference type="Google" id="ProtNLM"/>
    </source>
</evidence>
<comment type="caution">
    <text evidence="1">The sequence shown here is derived from an EMBL/GenBank/DDBJ whole genome shotgun (WGS) entry which is preliminary data.</text>
</comment>
<dbReference type="EMBL" id="JAVIIZ010000003">
    <property type="protein sequence ID" value="MDX8471926.1"/>
    <property type="molecule type" value="Genomic_DNA"/>
</dbReference>
<sequence>MTTDLRFQLIRRAVAEVVANESEVAGRLERAQQLSAGHADILAAIERLRPMVQLHCDELAAYLKESGPAEPSGEITTPPSVSRESNALSEALRDLSLAFHHCALGYTMLYEVALRLYEPRLREIAPKHLKAHADAALSTAGLLPGVVAWQLAQDGLHCACLCPMCGLGACGCVDAGTQTLTTAWRDAAASRPGLPWASAVPTESEPPAFVLQTPRPDSQLARAGVLGGERVLAVDGQQVRGFWDVQVAMRKHALGDVVGLLIQRGSETPRELKCEHVSEYPKT</sequence>
<dbReference type="RefSeq" id="WP_320316235.1">
    <property type="nucleotide sequence ID" value="NZ_JAVIIX010000004.1"/>
</dbReference>
<accession>A0ABU4XAV7</accession>
<dbReference type="InterPro" id="IPR036034">
    <property type="entry name" value="PDZ_sf"/>
</dbReference>
<name>A0ABU4XAV7_9HYPH</name>
<reference evidence="1 2" key="1">
    <citation type="submission" date="2023-08" db="EMBL/GenBank/DDBJ databases">
        <title>Implementing the SeqCode for naming new Mesorhizobium species isolated from Vachellia karroo root nodules.</title>
        <authorList>
            <person name="Van Lill M."/>
        </authorList>
    </citation>
    <scope>NUCLEOTIDE SEQUENCE [LARGE SCALE GENOMIC DNA]</scope>
    <source>
        <strain evidence="1 2">VK23A</strain>
    </source>
</reference>